<evidence type="ECO:0000313" key="2">
    <source>
        <dbReference type="Proteomes" id="UP000239711"/>
    </source>
</evidence>
<protein>
    <submittedName>
        <fullName evidence="1">Uncharacterized protein</fullName>
    </submittedName>
</protein>
<accession>A0A2S9J616</accession>
<sequence length="76" mass="8436">MEEPNSTLPPSITGLERVSRTDKGKLIYLAPAMGSILVELENNIAAGSITVKQTDDKVEEGWMEDDLERDIVIDLY</sequence>
<reference evidence="1 2" key="1">
    <citation type="submission" date="2018-02" db="EMBL/GenBank/DDBJ databases">
        <title>The draft genome of Sphingobacterium sp. 5JN-11.</title>
        <authorList>
            <person name="Liu L."/>
            <person name="Li L."/>
            <person name="Liang L."/>
            <person name="Zhang X."/>
            <person name="Wang T."/>
        </authorList>
    </citation>
    <scope>NUCLEOTIDE SEQUENCE [LARGE SCALE GENOMIC DNA]</scope>
    <source>
        <strain evidence="1 2">5JN-11</strain>
    </source>
</reference>
<dbReference type="AlphaFoldDB" id="A0A2S9J616"/>
<gene>
    <name evidence="1" type="ORF">C5745_06750</name>
</gene>
<proteinExistence type="predicted"/>
<keyword evidence="2" id="KW-1185">Reference proteome</keyword>
<dbReference type="RefSeq" id="WP_105716227.1">
    <property type="nucleotide sequence ID" value="NZ_PVBQ01000004.1"/>
</dbReference>
<name>A0A2S9J616_9SPHI</name>
<dbReference type="OrthoDB" id="713850at2"/>
<comment type="caution">
    <text evidence="1">The sequence shown here is derived from an EMBL/GenBank/DDBJ whole genome shotgun (WGS) entry which is preliminary data.</text>
</comment>
<evidence type="ECO:0000313" key="1">
    <source>
        <dbReference type="EMBL" id="PRD48200.1"/>
    </source>
</evidence>
<dbReference type="EMBL" id="PVBQ01000004">
    <property type="protein sequence ID" value="PRD48200.1"/>
    <property type="molecule type" value="Genomic_DNA"/>
</dbReference>
<organism evidence="1 2">
    <name type="scientific">Sphingobacterium haloxyli</name>
    <dbReference type="NCBI Taxonomy" id="2100533"/>
    <lineage>
        <taxon>Bacteria</taxon>
        <taxon>Pseudomonadati</taxon>
        <taxon>Bacteroidota</taxon>
        <taxon>Sphingobacteriia</taxon>
        <taxon>Sphingobacteriales</taxon>
        <taxon>Sphingobacteriaceae</taxon>
        <taxon>Sphingobacterium</taxon>
    </lineage>
</organism>
<dbReference type="Proteomes" id="UP000239711">
    <property type="component" value="Unassembled WGS sequence"/>
</dbReference>